<dbReference type="AlphaFoldDB" id="A0A0A9GRJ5"/>
<evidence type="ECO:0000313" key="1">
    <source>
        <dbReference type="EMBL" id="JAE27067.1"/>
    </source>
</evidence>
<protein>
    <submittedName>
        <fullName evidence="1">Uncharacterized protein</fullName>
    </submittedName>
</protein>
<name>A0A0A9GRJ5_ARUDO</name>
<proteinExistence type="predicted"/>
<dbReference type="EMBL" id="GBRH01170829">
    <property type="protein sequence ID" value="JAE27067.1"/>
    <property type="molecule type" value="Transcribed_RNA"/>
</dbReference>
<reference evidence="1" key="1">
    <citation type="submission" date="2014-09" db="EMBL/GenBank/DDBJ databases">
        <authorList>
            <person name="Magalhaes I.L.F."/>
            <person name="Oliveira U."/>
            <person name="Santos F.R."/>
            <person name="Vidigal T.H.D.A."/>
            <person name="Brescovit A.D."/>
            <person name="Santos A.J."/>
        </authorList>
    </citation>
    <scope>NUCLEOTIDE SEQUENCE</scope>
    <source>
        <tissue evidence="1">Shoot tissue taken approximately 20 cm above the soil surface</tissue>
    </source>
</reference>
<organism evidence="1">
    <name type="scientific">Arundo donax</name>
    <name type="common">Giant reed</name>
    <name type="synonym">Donax arundinaceus</name>
    <dbReference type="NCBI Taxonomy" id="35708"/>
    <lineage>
        <taxon>Eukaryota</taxon>
        <taxon>Viridiplantae</taxon>
        <taxon>Streptophyta</taxon>
        <taxon>Embryophyta</taxon>
        <taxon>Tracheophyta</taxon>
        <taxon>Spermatophyta</taxon>
        <taxon>Magnoliopsida</taxon>
        <taxon>Liliopsida</taxon>
        <taxon>Poales</taxon>
        <taxon>Poaceae</taxon>
        <taxon>PACMAD clade</taxon>
        <taxon>Arundinoideae</taxon>
        <taxon>Arundineae</taxon>
        <taxon>Arundo</taxon>
    </lineage>
</organism>
<reference evidence="1" key="2">
    <citation type="journal article" date="2015" name="Data Brief">
        <title>Shoot transcriptome of the giant reed, Arundo donax.</title>
        <authorList>
            <person name="Barrero R.A."/>
            <person name="Guerrero F.D."/>
            <person name="Moolhuijzen P."/>
            <person name="Goolsby J.A."/>
            <person name="Tidwell J."/>
            <person name="Bellgard S.E."/>
            <person name="Bellgard M.I."/>
        </authorList>
    </citation>
    <scope>NUCLEOTIDE SEQUENCE</scope>
    <source>
        <tissue evidence="1">Shoot tissue taken approximately 20 cm above the soil surface</tissue>
    </source>
</reference>
<accession>A0A0A9GRJ5</accession>
<sequence length="44" mass="5042">MSKPIIHLARICNFALQTYESTEQRDRNTMMTKTTNLGLVEGLD</sequence>